<sequence>MLNKTLDTQQLQKGIMKAIKVMATVDEKGSLLLEQPLNIRQNSRVEVIVLISETVDLKENDESIESKEDILKDFRQAWYEAMTEQTIPVSQLWEGIENA</sequence>
<accession>A0A401IGY4</accession>
<name>A0A401IGY4_APHSA</name>
<organism evidence="1 2">
    <name type="scientific">Aphanothece sacrum FPU1</name>
    <dbReference type="NCBI Taxonomy" id="1920663"/>
    <lineage>
        <taxon>Bacteria</taxon>
        <taxon>Bacillati</taxon>
        <taxon>Cyanobacteriota</taxon>
        <taxon>Cyanophyceae</taxon>
        <taxon>Oscillatoriophycideae</taxon>
        <taxon>Chroococcales</taxon>
        <taxon>Aphanothecaceae</taxon>
        <taxon>Aphanothece</taxon>
    </lineage>
</organism>
<dbReference type="Proteomes" id="UP000287247">
    <property type="component" value="Unassembled WGS sequence"/>
</dbReference>
<evidence type="ECO:0000313" key="2">
    <source>
        <dbReference type="Proteomes" id="UP000287247"/>
    </source>
</evidence>
<gene>
    <name evidence="1" type="ORF">AsFPU1_1944</name>
</gene>
<reference evidence="2" key="1">
    <citation type="submission" date="2017-05" db="EMBL/GenBank/DDBJ databases">
        <title>Physiological properties and genetic analysis related to exopolysaccharide production of fresh-water unicellular cyanobacterium Aphanothece sacrum, Suizenji Nori, that has been cultured as a food source in Japan.</title>
        <authorList>
            <person name="Kanesaki Y."/>
            <person name="Yoshikawa S."/>
            <person name="Ohki K."/>
        </authorList>
    </citation>
    <scope>NUCLEOTIDE SEQUENCE [LARGE SCALE GENOMIC DNA]</scope>
    <source>
        <strain evidence="2">FPU1</strain>
    </source>
</reference>
<evidence type="ECO:0000313" key="1">
    <source>
        <dbReference type="EMBL" id="GBF80543.1"/>
    </source>
</evidence>
<dbReference type="RefSeq" id="WP_227873455.1">
    <property type="nucleotide sequence ID" value="NZ_BDQK01000009.1"/>
</dbReference>
<protein>
    <submittedName>
        <fullName evidence="1">Uncharacterized protein</fullName>
    </submittedName>
</protein>
<dbReference type="EMBL" id="BDQK01000009">
    <property type="protein sequence ID" value="GBF80543.1"/>
    <property type="molecule type" value="Genomic_DNA"/>
</dbReference>
<proteinExistence type="predicted"/>
<keyword evidence="2" id="KW-1185">Reference proteome</keyword>
<comment type="caution">
    <text evidence="1">The sequence shown here is derived from an EMBL/GenBank/DDBJ whole genome shotgun (WGS) entry which is preliminary data.</text>
</comment>
<dbReference type="AlphaFoldDB" id="A0A401IGY4"/>